<feature type="domain" description="MrfA-like Zn-binding" evidence="1">
    <location>
        <begin position="452"/>
        <end position="552"/>
    </location>
</feature>
<dbReference type="RefSeq" id="WP_161704318.1">
    <property type="nucleotide sequence ID" value="NZ_JAAAMU010000024.1"/>
</dbReference>
<dbReference type="Proteomes" id="UP000558113">
    <property type="component" value="Unassembled WGS sequence"/>
</dbReference>
<dbReference type="EMBL" id="JAAAMU010000024">
    <property type="protein sequence ID" value="NBC72891.1"/>
    <property type="molecule type" value="Genomic_DNA"/>
</dbReference>
<name>A0A7X4YWJ0_9BACL</name>
<evidence type="ECO:0000313" key="3">
    <source>
        <dbReference type="Proteomes" id="UP000558113"/>
    </source>
</evidence>
<evidence type="ECO:0000313" key="2">
    <source>
        <dbReference type="EMBL" id="NBC72891.1"/>
    </source>
</evidence>
<dbReference type="Pfam" id="PF09369">
    <property type="entry name" value="MZB"/>
    <property type="match status" value="1"/>
</dbReference>
<organism evidence="2 3">
    <name type="scientific">Paenibacillus sacheonensis</name>
    <dbReference type="NCBI Taxonomy" id="742054"/>
    <lineage>
        <taxon>Bacteria</taxon>
        <taxon>Bacillati</taxon>
        <taxon>Bacillota</taxon>
        <taxon>Bacilli</taxon>
        <taxon>Bacillales</taxon>
        <taxon>Paenibacillaceae</taxon>
        <taxon>Paenibacillus</taxon>
    </lineage>
</organism>
<accession>A0A7X4YWJ0</accession>
<dbReference type="OrthoDB" id="9134227at2"/>
<dbReference type="InterPro" id="IPR047721">
    <property type="entry name" value="DrmB"/>
</dbReference>
<dbReference type="InterPro" id="IPR018973">
    <property type="entry name" value="MZB"/>
</dbReference>
<evidence type="ECO:0000259" key="1">
    <source>
        <dbReference type="Pfam" id="PF09369"/>
    </source>
</evidence>
<proteinExistence type="predicted"/>
<protein>
    <submittedName>
        <fullName evidence="2">DUF1998 domain-containing protein</fullName>
    </submittedName>
</protein>
<dbReference type="AlphaFoldDB" id="A0A7X4YWJ0"/>
<dbReference type="NCBIfam" id="NF038324">
    <property type="entry name" value="DrmB_fam"/>
    <property type="match status" value="1"/>
</dbReference>
<sequence length="587" mass="66631">MNGKVGEVRNSQLVSTFGPGAIMDLPDFSVIISSTDHWNLKLCEVIKEPRLQRKLNISRIYAPPSLQWEQDSKQGTLPAYRFPRFMVCPKCRKLSQFKEFMLDPDSQIAYCHCEENTKVFPARFLVACPRGHIDDFPWSFYVHSKKGNFDCEGSLFLNDKGVSGSIADVEVECKSCEEKRTLEDAFMGVGLPSCRGHKQWIGPWSKEECTEKSRALLRGASNLYFPVVQSALSIPPYTSTIHQDVAEEMDRLGKVDSKEKLKMYIEDDLFPTFKEFDLDEIWGTILQQRGLGSGEEQDLYYPEWEALLRGGEADTEYEFETEEQQVPDRFSKRIGRLIMVRRLTEVRVLDGFSRIEPLPDITSVGEEDDTVKESFKASISESRKNWRPGIVTRGEGIFITLHEDALSAWEKEKFSDSNSIPMAKEFERYCKDRNMENTVEFPGTRYVLLHTLSHALMRQLCFSSGYSSTSLRERIYSRKKDGQNMAGVLIYTATPDSEGSLGGLVELGKTDRFEEILFHALEDAKFCSGDPLCSEHKPDAIGDLNGAACHACQLAAETSCEKSNRFLDRGFIVPTVSDQSLAFFNQE</sequence>
<reference evidence="2 3" key="1">
    <citation type="submission" date="2020-01" db="EMBL/GenBank/DDBJ databases">
        <title>Paenibacillus soybeanensis sp. nov. isolated from the nodules of soybean (Glycine max(L.) Merr).</title>
        <authorList>
            <person name="Wang H."/>
        </authorList>
    </citation>
    <scope>NUCLEOTIDE SEQUENCE [LARGE SCALE GENOMIC DNA]</scope>
    <source>
        <strain evidence="2 3">DSM 23054</strain>
    </source>
</reference>
<comment type="caution">
    <text evidence="2">The sequence shown here is derived from an EMBL/GenBank/DDBJ whole genome shotgun (WGS) entry which is preliminary data.</text>
</comment>
<gene>
    <name evidence="2" type="ORF">GT003_28250</name>
</gene>
<keyword evidence="3" id="KW-1185">Reference proteome</keyword>